<keyword evidence="3" id="KW-0813">Transport</keyword>
<feature type="transmembrane region" description="Helical" evidence="9">
    <location>
        <begin position="245"/>
        <end position="262"/>
    </location>
</feature>
<keyword evidence="6 9" id="KW-0812">Transmembrane</keyword>
<dbReference type="EMBL" id="CP026604">
    <property type="protein sequence ID" value="AWB65082.1"/>
    <property type="molecule type" value="Genomic_DNA"/>
</dbReference>
<evidence type="ECO:0000256" key="4">
    <source>
        <dbReference type="ARBA" id="ARBA00022475"/>
    </source>
</evidence>
<dbReference type="SUPFAM" id="SSF103473">
    <property type="entry name" value="MFS general substrate transporter"/>
    <property type="match status" value="1"/>
</dbReference>
<feature type="transmembrane region" description="Helical" evidence="9">
    <location>
        <begin position="341"/>
        <end position="358"/>
    </location>
</feature>
<feature type="transmembrane region" description="Helical" evidence="9">
    <location>
        <begin position="274"/>
        <end position="296"/>
    </location>
</feature>
<dbReference type="InterPro" id="IPR011701">
    <property type="entry name" value="MFS"/>
</dbReference>
<evidence type="ECO:0000256" key="7">
    <source>
        <dbReference type="ARBA" id="ARBA00022989"/>
    </source>
</evidence>
<evidence type="ECO:0000313" key="11">
    <source>
        <dbReference type="EMBL" id="AWB65082.1"/>
    </source>
</evidence>
<feature type="transmembrane region" description="Helical" evidence="9">
    <location>
        <begin position="206"/>
        <end position="225"/>
    </location>
</feature>
<dbReference type="InterPro" id="IPR036259">
    <property type="entry name" value="MFS_trans_sf"/>
</dbReference>
<evidence type="ECO:0000256" key="2">
    <source>
        <dbReference type="ARBA" id="ARBA00006523"/>
    </source>
</evidence>
<evidence type="ECO:0000256" key="9">
    <source>
        <dbReference type="SAM" id="Phobius"/>
    </source>
</evidence>
<proteinExistence type="inferred from homology"/>
<dbReference type="KEGG" id="cate:C2869_00875"/>
<dbReference type="GO" id="GO:0005886">
    <property type="term" value="C:plasma membrane"/>
    <property type="evidence" value="ECO:0007669"/>
    <property type="project" value="UniProtKB-SubCell"/>
</dbReference>
<reference evidence="11 12" key="1">
    <citation type="submission" date="2018-01" db="EMBL/GenBank/DDBJ databases">
        <title>Genome sequence of a Cantenovulum-like bacteria.</title>
        <authorList>
            <person name="Tan W.R."/>
            <person name="Lau N.-S."/>
            <person name="Go F."/>
            <person name="Amirul A.-A.A."/>
        </authorList>
    </citation>
    <scope>NUCLEOTIDE SEQUENCE [LARGE SCALE GENOMIC DNA]</scope>
    <source>
        <strain evidence="11 12">CCB-QB4</strain>
    </source>
</reference>
<feature type="transmembrane region" description="Helical" evidence="9">
    <location>
        <begin position="302"/>
        <end position="320"/>
    </location>
</feature>
<dbReference type="CDD" id="cd17471">
    <property type="entry name" value="MFS_Set"/>
    <property type="match status" value="1"/>
</dbReference>
<dbReference type="OrthoDB" id="7337792at2"/>
<feature type="transmembrane region" description="Helical" evidence="9">
    <location>
        <begin position="139"/>
        <end position="158"/>
    </location>
</feature>
<dbReference type="PROSITE" id="PS50850">
    <property type="entry name" value="MFS"/>
    <property type="match status" value="1"/>
</dbReference>
<protein>
    <submittedName>
        <fullName evidence="11">MFS transporter</fullName>
    </submittedName>
</protein>
<dbReference type="Proteomes" id="UP000244441">
    <property type="component" value="Chromosome"/>
</dbReference>
<keyword evidence="8 9" id="KW-0472">Membrane</keyword>
<keyword evidence="12" id="KW-1185">Reference proteome</keyword>
<dbReference type="Gene3D" id="1.20.1250.20">
    <property type="entry name" value="MFS general substrate transporter like domains"/>
    <property type="match status" value="2"/>
</dbReference>
<dbReference type="PANTHER" id="PTHR23535">
    <property type="entry name" value="SUGAR EFFLUX TRANSPORTER A-RELATED"/>
    <property type="match status" value="1"/>
</dbReference>
<evidence type="ECO:0000256" key="5">
    <source>
        <dbReference type="ARBA" id="ARBA00022597"/>
    </source>
</evidence>
<dbReference type="InterPro" id="IPR020846">
    <property type="entry name" value="MFS_dom"/>
</dbReference>
<evidence type="ECO:0000256" key="6">
    <source>
        <dbReference type="ARBA" id="ARBA00022692"/>
    </source>
</evidence>
<evidence type="ECO:0000313" key="12">
    <source>
        <dbReference type="Proteomes" id="UP000244441"/>
    </source>
</evidence>
<feature type="transmembrane region" description="Helical" evidence="9">
    <location>
        <begin position="40"/>
        <end position="63"/>
    </location>
</feature>
<evidence type="ECO:0000256" key="1">
    <source>
        <dbReference type="ARBA" id="ARBA00004651"/>
    </source>
</evidence>
<evidence type="ECO:0000256" key="8">
    <source>
        <dbReference type="ARBA" id="ARBA00023136"/>
    </source>
</evidence>
<feature type="transmembrane region" description="Helical" evidence="9">
    <location>
        <begin position="75"/>
        <end position="92"/>
    </location>
</feature>
<evidence type="ECO:0000256" key="3">
    <source>
        <dbReference type="ARBA" id="ARBA00022448"/>
    </source>
</evidence>
<dbReference type="AlphaFoldDB" id="A0A2S0VLK1"/>
<feature type="transmembrane region" description="Helical" evidence="9">
    <location>
        <begin position="12"/>
        <end position="34"/>
    </location>
</feature>
<comment type="similarity">
    <text evidence="2">Belongs to the major facilitator superfamily. Set transporter family.</text>
</comment>
<dbReference type="GO" id="GO:0022857">
    <property type="term" value="F:transmembrane transporter activity"/>
    <property type="evidence" value="ECO:0007669"/>
    <property type="project" value="InterPro"/>
</dbReference>
<accession>A0A2S0VLK1</accession>
<keyword evidence="4" id="KW-1003">Cell membrane</keyword>
<feature type="domain" description="Major facilitator superfamily (MFS) profile" evidence="10">
    <location>
        <begin position="7"/>
        <end position="388"/>
    </location>
</feature>
<dbReference type="Pfam" id="PF07690">
    <property type="entry name" value="MFS_1"/>
    <property type="match status" value="1"/>
</dbReference>
<comment type="subcellular location">
    <subcellularLocation>
        <location evidence="1">Cell membrane</location>
        <topology evidence="1">Multi-pass membrane protein</topology>
    </subcellularLocation>
</comment>
<gene>
    <name evidence="11" type="ORF">C2869_00875</name>
</gene>
<keyword evidence="5" id="KW-0762">Sugar transport</keyword>
<dbReference type="PANTHER" id="PTHR23535:SF2">
    <property type="entry name" value="SUGAR EFFLUX TRANSPORTER A-RELATED"/>
    <property type="match status" value="1"/>
</dbReference>
<sequence>MVSFLKAQIPFLVLSLLTGLSSAFITPIMSYFLVDELQVAPFYIGVYTVAVTLTGLVVSQYFGYLADHGVKAKNLYRLAQTAFGLALVVFSISQSFWWVLFAGVVFMSVGAASIPQMLTISINWAKSANIDLTAFNSKVRASISLAWILGPAIAFALVGRCGFAASFLVSLICVVLAISFCSFYVPNQITQNRTKLKQEQQANVPLSFYLVAIAVCFGFAAHMMFGSSMPLYVLHELKLPNYLPGLLMGLVAALEIPIMLFSARLSRHIGPAKLMACAFVSAGIFYIGMFYSWQIWQLVCLQIFNALFYGLYAGVGLTLLQSQLEGRTGFSSAFYANSMKVGLMIGTSGTGLIAQFSRFQYANIGALLCISIALISILYFLLLQKSKSV</sequence>
<keyword evidence="7 9" id="KW-1133">Transmembrane helix</keyword>
<organism evidence="11 12">
    <name type="scientific">Saccharobesus litoralis</name>
    <dbReference type="NCBI Taxonomy" id="2172099"/>
    <lineage>
        <taxon>Bacteria</taxon>
        <taxon>Pseudomonadati</taxon>
        <taxon>Pseudomonadota</taxon>
        <taxon>Gammaproteobacteria</taxon>
        <taxon>Alteromonadales</taxon>
        <taxon>Alteromonadaceae</taxon>
        <taxon>Saccharobesus</taxon>
    </lineage>
</organism>
<name>A0A2S0VLK1_9ALTE</name>
<evidence type="ECO:0000259" key="10">
    <source>
        <dbReference type="PROSITE" id="PS50850"/>
    </source>
</evidence>
<feature type="transmembrane region" description="Helical" evidence="9">
    <location>
        <begin position="164"/>
        <end position="185"/>
    </location>
</feature>
<feature type="transmembrane region" description="Helical" evidence="9">
    <location>
        <begin position="364"/>
        <end position="383"/>
    </location>
</feature>
<feature type="transmembrane region" description="Helical" evidence="9">
    <location>
        <begin position="98"/>
        <end position="118"/>
    </location>
</feature>